<accession>A0ABU5CEW1</accession>
<dbReference type="EMBL" id="JAROCA020000001">
    <property type="protein sequence ID" value="MDY0404868.1"/>
    <property type="molecule type" value="Genomic_DNA"/>
</dbReference>
<organism evidence="2 3">
    <name type="scientific">Tigheibacillus jepli</name>
    <dbReference type="NCBI Taxonomy" id="3035914"/>
    <lineage>
        <taxon>Bacteria</taxon>
        <taxon>Bacillati</taxon>
        <taxon>Bacillota</taxon>
        <taxon>Bacilli</taxon>
        <taxon>Bacillales</taxon>
        <taxon>Bacillaceae</taxon>
        <taxon>Tigheibacillus</taxon>
    </lineage>
</organism>
<keyword evidence="1" id="KW-0472">Membrane</keyword>
<keyword evidence="1" id="KW-1133">Transmembrane helix</keyword>
<reference evidence="2 3" key="1">
    <citation type="submission" date="2023-10" db="EMBL/GenBank/DDBJ databases">
        <title>179-bfca-hs.</title>
        <authorList>
            <person name="Miliotis G."/>
            <person name="Sengupta P."/>
            <person name="Hameed A."/>
            <person name="Chuvochina M."/>
            <person name="Mcdonagh F."/>
            <person name="Simpson A.C."/>
            <person name="Singh N.K."/>
            <person name="Rekha P.D."/>
            <person name="Raman K."/>
            <person name="Hugenholtz P."/>
            <person name="Venkateswaran K."/>
        </authorList>
    </citation>
    <scope>NUCLEOTIDE SEQUENCE [LARGE SCALE GENOMIC DNA]</scope>
    <source>
        <strain evidence="2 3">179-BFC-A-HS</strain>
    </source>
</reference>
<feature type="transmembrane region" description="Helical" evidence="1">
    <location>
        <begin position="54"/>
        <end position="76"/>
    </location>
</feature>
<feature type="transmembrane region" description="Helical" evidence="1">
    <location>
        <begin position="25"/>
        <end position="42"/>
    </location>
</feature>
<keyword evidence="3" id="KW-1185">Reference proteome</keyword>
<proteinExistence type="predicted"/>
<dbReference type="RefSeq" id="WP_306067203.1">
    <property type="nucleotide sequence ID" value="NZ_JAROCA020000001.1"/>
</dbReference>
<evidence type="ECO:0000313" key="2">
    <source>
        <dbReference type="EMBL" id="MDY0404868.1"/>
    </source>
</evidence>
<gene>
    <name evidence="2" type="ORF">P5G51_005150</name>
</gene>
<evidence type="ECO:0008006" key="4">
    <source>
        <dbReference type="Google" id="ProtNLM"/>
    </source>
</evidence>
<evidence type="ECO:0000256" key="1">
    <source>
        <dbReference type="SAM" id="Phobius"/>
    </source>
</evidence>
<evidence type="ECO:0000313" key="3">
    <source>
        <dbReference type="Proteomes" id="UP001228376"/>
    </source>
</evidence>
<protein>
    <recommendedName>
        <fullName evidence="4">DUF3021 family protein</fullName>
    </recommendedName>
</protein>
<comment type="caution">
    <text evidence="2">The sequence shown here is derived from an EMBL/GenBank/DDBJ whole genome shotgun (WGS) entry which is preliminary data.</text>
</comment>
<name>A0ABU5CEW1_9BACI</name>
<dbReference type="Proteomes" id="UP001228376">
    <property type="component" value="Unassembled WGS sequence"/>
</dbReference>
<sequence length="92" mass="10604">MGITLMFMMLATVAPFLFIRLEKKILAVVQSVMLVGMWVYFFEAVFHTAPHAFSTIWIMFYASMIIAEVAWIMFFGRIKKEFDAAKTGTSTY</sequence>
<keyword evidence="1" id="KW-0812">Transmembrane</keyword>